<dbReference type="AlphaFoldDB" id="A0A291LZ02"/>
<keyword evidence="1" id="KW-0472">Membrane</keyword>
<feature type="transmembrane region" description="Helical" evidence="1">
    <location>
        <begin position="39"/>
        <end position="57"/>
    </location>
</feature>
<reference evidence="2 3" key="1">
    <citation type="submission" date="2017-05" db="EMBL/GenBank/DDBJ databases">
        <title>Comparative genomic and metabolic analysis of manganese-oxidizing mechanisms in Celeribater manganoxidans DY25T: its adaption to the environment of polymetallic nodule.</title>
        <authorList>
            <person name="Wang X."/>
        </authorList>
    </citation>
    <scope>NUCLEOTIDE SEQUENCE [LARGE SCALE GENOMIC DNA]</scope>
    <source>
        <strain evidence="2 3">DY25</strain>
    </source>
</reference>
<feature type="transmembrane region" description="Helical" evidence="1">
    <location>
        <begin position="64"/>
        <end position="81"/>
    </location>
</feature>
<evidence type="ECO:0000256" key="1">
    <source>
        <dbReference type="SAM" id="Phobius"/>
    </source>
</evidence>
<dbReference type="KEGG" id="cmag:CBW24_07495"/>
<dbReference type="RefSeq" id="WP_097373181.1">
    <property type="nucleotide sequence ID" value="NZ_CP021404.1"/>
</dbReference>
<gene>
    <name evidence="2" type="ORF">CBW24_07495</name>
</gene>
<accession>A0A291LZ02</accession>
<name>A0A291LZ02_9RHOB</name>
<keyword evidence="3" id="KW-1185">Reference proteome</keyword>
<keyword evidence="1" id="KW-0812">Transmembrane</keyword>
<proteinExistence type="predicted"/>
<sequence length="105" mass="10828">MSGASILTVLLAALVAAATLWAMVQSALRQQAGQSVERALVQGLLVLALLGALAWWLDIPPLGRIAGIGLALMGVGAAFRFHGHHRVPPVLLAVFGVALLTGRMG</sequence>
<keyword evidence="1" id="KW-1133">Transmembrane helix</keyword>
<dbReference type="EMBL" id="CP021404">
    <property type="protein sequence ID" value="ATI41857.1"/>
    <property type="molecule type" value="Genomic_DNA"/>
</dbReference>
<evidence type="ECO:0000313" key="2">
    <source>
        <dbReference type="EMBL" id="ATI41857.1"/>
    </source>
</evidence>
<organism evidence="2 3">
    <name type="scientific">Pacificitalea manganoxidans</name>
    <dbReference type="NCBI Taxonomy" id="1411902"/>
    <lineage>
        <taxon>Bacteria</taxon>
        <taxon>Pseudomonadati</taxon>
        <taxon>Pseudomonadota</taxon>
        <taxon>Alphaproteobacteria</taxon>
        <taxon>Rhodobacterales</taxon>
        <taxon>Paracoccaceae</taxon>
        <taxon>Pacificitalea</taxon>
    </lineage>
</organism>
<evidence type="ECO:0000313" key="3">
    <source>
        <dbReference type="Proteomes" id="UP000219050"/>
    </source>
</evidence>
<protein>
    <submittedName>
        <fullName evidence="2">Uncharacterized protein</fullName>
    </submittedName>
</protein>
<dbReference type="Proteomes" id="UP000219050">
    <property type="component" value="Chromosome"/>
</dbReference>